<sequence>MRKKKEEEWGKWRVYELNVIDSVRERETRGEGRRARRLEEMTNPCQDLGFKVVNLGKRLCAKEPSLSLPLSSAKEGLLEIEKQRG</sequence>
<feature type="non-terminal residue" evidence="1">
    <location>
        <position position="85"/>
    </location>
</feature>
<evidence type="ECO:0000313" key="2">
    <source>
        <dbReference type="Proteomes" id="UP001341840"/>
    </source>
</evidence>
<reference evidence="1 2" key="1">
    <citation type="journal article" date="2023" name="Plants (Basel)">
        <title>Bridging the Gap: Combining Genomics and Transcriptomics Approaches to Understand Stylosanthes scabra, an Orphan Legume from the Brazilian Caatinga.</title>
        <authorList>
            <person name="Ferreira-Neto J.R.C."/>
            <person name="da Silva M.D."/>
            <person name="Binneck E."/>
            <person name="de Melo N.F."/>
            <person name="da Silva R.H."/>
            <person name="de Melo A.L.T.M."/>
            <person name="Pandolfi V."/>
            <person name="Bustamante F.O."/>
            <person name="Brasileiro-Vidal A.C."/>
            <person name="Benko-Iseppon A.M."/>
        </authorList>
    </citation>
    <scope>NUCLEOTIDE SEQUENCE [LARGE SCALE GENOMIC DNA]</scope>
    <source>
        <tissue evidence="1">Leaves</tissue>
    </source>
</reference>
<comment type="caution">
    <text evidence="1">The sequence shown here is derived from an EMBL/GenBank/DDBJ whole genome shotgun (WGS) entry which is preliminary data.</text>
</comment>
<protein>
    <submittedName>
        <fullName evidence="1">Uncharacterized protein</fullName>
    </submittedName>
</protein>
<proteinExistence type="predicted"/>
<keyword evidence="2" id="KW-1185">Reference proteome</keyword>
<dbReference type="EMBL" id="JASCZI010062804">
    <property type="protein sequence ID" value="MED6140843.1"/>
    <property type="molecule type" value="Genomic_DNA"/>
</dbReference>
<dbReference type="Proteomes" id="UP001341840">
    <property type="component" value="Unassembled WGS sequence"/>
</dbReference>
<evidence type="ECO:0000313" key="1">
    <source>
        <dbReference type="EMBL" id="MED6140843.1"/>
    </source>
</evidence>
<accession>A0ABU6SYQ8</accession>
<gene>
    <name evidence="1" type="ORF">PIB30_097363</name>
</gene>
<name>A0ABU6SYQ8_9FABA</name>
<organism evidence="1 2">
    <name type="scientific">Stylosanthes scabra</name>
    <dbReference type="NCBI Taxonomy" id="79078"/>
    <lineage>
        <taxon>Eukaryota</taxon>
        <taxon>Viridiplantae</taxon>
        <taxon>Streptophyta</taxon>
        <taxon>Embryophyta</taxon>
        <taxon>Tracheophyta</taxon>
        <taxon>Spermatophyta</taxon>
        <taxon>Magnoliopsida</taxon>
        <taxon>eudicotyledons</taxon>
        <taxon>Gunneridae</taxon>
        <taxon>Pentapetalae</taxon>
        <taxon>rosids</taxon>
        <taxon>fabids</taxon>
        <taxon>Fabales</taxon>
        <taxon>Fabaceae</taxon>
        <taxon>Papilionoideae</taxon>
        <taxon>50 kb inversion clade</taxon>
        <taxon>dalbergioids sensu lato</taxon>
        <taxon>Dalbergieae</taxon>
        <taxon>Pterocarpus clade</taxon>
        <taxon>Stylosanthes</taxon>
    </lineage>
</organism>